<organism evidence="1 2">
    <name type="scientific">Photobacterium aphoticum</name>
    <dbReference type="NCBI Taxonomy" id="754436"/>
    <lineage>
        <taxon>Bacteria</taxon>
        <taxon>Pseudomonadati</taxon>
        <taxon>Pseudomonadota</taxon>
        <taxon>Gammaproteobacteria</taxon>
        <taxon>Vibrionales</taxon>
        <taxon>Vibrionaceae</taxon>
        <taxon>Photobacterium</taxon>
    </lineage>
</organism>
<dbReference type="RefSeq" id="WP_047875087.1">
    <property type="nucleotide sequence ID" value="NZ_BMYC01000032.1"/>
</dbReference>
<dbReference type="InterPro" id="IPR032466">
    <property type="entry name" value="Metal_Hydrolase"/>
</dbReference>
<evidence type="ECO:0000313" key="1">
    <source>
        <dbReference type="EMBL" id="KLV00149.1"/>
    </source>
</evidence>
<dbReference type="Gene3D" id="3.30.1490.130">
    <property type="entry name" value="D-aminoacylase. Domain 3"/>
    <property type="match status" value="1"/>
</dbReference>
<accession>A0A0J1GL10</accession>
<name>A0A0J1GL10_9GAMM</name>
<dbReference type="EMBL" id="LDOV01000025">
    <property type="protein sequence ID" value="KLV00149.1"/>
    <property type="molecule type" value="Genomic_DNA"/>
</dbReference>
<gene>
    <name evidence="1" type="ORF">ABT58_14270</name>
</gene>
<protein>
    <recommendedName>
        <fullName evidence="3">Amidohydrolase-related domain-containing protein</fullName>
    </recommendedName>
</protein>
<dbReference type="Gene3D" id="2.30.40.10">
    <property type="entry name" value="Urease, subunit C, domain 1"/>
    <property type="match status" value="1"/>
</dbReference>
<keyword evidence="2" id="KW-1185">Reference proteome</keyword>
<reference evidence="1 2" key="1">
    <citation type="submission" date="2015-05" db="EMBL/GenBank/DDBJ databases">
        <title>Photobacterium galathea sp. nov.</title>
        <authorList>
            <person name="Machado H."/>
            <person name="Gram L."/>
        </authorList>
    </citation>
    <scope>NUCLEOTIDE SEQUENCE [LARGE SCALE GENOMIC DNA]</scope>
    <source>
        <strain evidence="1 2">DSM 25995</strain>
    </source>
</reference>
<dbReference type="SUPFAM" id="SSF51556">
    <property type="entry name" value="Metallo-dependent hydrolases"/>
    <property type="match status" value="1"/>
</dbReference>
<dbReference type="AlphaFoldDB" id="A0A0J1GL10"/>
<dbReference type="Proteomes" id="UP000036426">
    <property type="component" value="Unassembled WGS sequence"/>
</dbReference>
<comment type="caution">
    <text evidence="1">The sequence shown here is derived from an EMBL/GenBank/DDBJ whole genome shotgun (WGS) entry which is preliminary data.</text>
</comment>
<dbReference type="PATRIC" id="fig|754436.4.peg.3029"/>
<dbReference type="GO" id="GO:0016811">
    <property type="term" value="F:hydrolase activity, acting on carbon-nitrogen (but not peptide) bonds, in linear amides"/>
    <property type="evidence" value="ECO:0007669"/>
    <property type="project" value="InterPro"/>
</dbReference>
<dbReference type="InterPro" id="IPR023100">
    <property type="entry name" value="D-aminoacylase_insert_dom_sf"/>
</dbReference>
<evidence type="ECO:0008006" key="3">
    <source>
        <dbReference type="Google" id="ProtNLM"/>
    </source>
</evidence>
<sequence>MRINQLQFFDRTLRRFTPLEHIDVTPLPLSEQQTSDMSNVTLDGGYLIPALTDIHTHSDFYFDSDTANQFAKNMGVAAQVGGLCGFHAVFDETQVTREAFEEYAAFLGTKGSIFTSFDALFAAAENADRVHAQLLGLNAYLFSYPVTEQTDLDSYVETLAGVFEAYPFAGISVGLAYHPLKTLPEAVFQTLLRKLVVRIPTVYNYHIRNQNAQVFESLEEVFACHRGAKAHCHISHLKFAGATHIGQVDARFAQFQALMAEQDFPVTWDVYPFSFACTTLSQFLPESDSWSKMTQDEVITYLEQNPPYDFANVVIACRLPAYNGLKLHEIAAQKGLSAEQAYYEIVCELEGIGAYFRQFCTDDDLAELVFANDAIIASDSFGVENVHPRCTHTFTKALACAHQLGEAAFTDMVCKLVEGPQRVFPNLPAPKAYLYIAFDETVEVALGSTEADIDKKIVQCTLVHLS</sequence>
<dbReference type="InterPro" id="IPR011059">
    <property type="entry name" value="Metal-dep_hydrolase_composite"/>
</dbReference>
<dbReference type="OrthoDB" id="9766983at2"/>
<proteinExistence type="predicted"/>
<dbReference type="Gene3D" id="3.20.20.140">
    <property type="entry name" value="Metal-dependent hydrolases"/>
    <property type="match status" value="1"/>
</dbReference>
<evidence type="ECO:0000313" key="2">
    <source>
        <dbReference type="Proteomes" id="UP000036426"/>
    </source>
</evidence>